<evidence type="ECO:0000256" key="1">
    <source>
        <dbReference type="ARBA" id="ARBA00000110"/>
    </source>
</evidence>
<evidence type="ECO:0000313" key="10">
    <source>
        <dbReference type="Proteomes" id="UP000827092"/>
    </source>
</evidence>
<keyword evidence="8" id="KW-0732">Signal</keyword>
<keyword evidence="10" id="KW-1185">Reference proteome</keyword>
<accession>A0AAV6UYB1</accession>
<dbReference type="GO" id="GO:0006629">
    <property type="term" value="P:lipid metabolic process"/>
    <property type="evidence" value="ECO:0007669"/>
    <property type="project" value="InterPro"/>
</dbReference>
<evidence type="ECO:0000256" key="7">
    <source>
        <dbReference type="ARBA" id="ARBA00023239"/>
    </source>
</evidence>
<feature type="chain" id="PRO_5043451051" evidence="8">
    <location>
        <begin position="27"/>
        <end position="381"/>
    </location>
</feature>
<keyword evidence="4" id="KW-0479">Metal-binding</keyword>
<comment type="catalytic activity">
    <reaction evidence="1">
        <text>an N-(acyl)-sphingosylphosphoethanolamine = an N-(acyl)-sphingosyl-1,3-cyclic phosphate + ethanolamine</text>
        <dbReference type="Rhea" id="RHEA:60648"/>
        <dbReference type="ChEBI" id="CHEBI:57603"/>
        <dbReference type="ChEBI" id="CHEBI:143891"/>
        <dbReference type="ChEBI" id="CHEBI:143892"/>
    </reaction>
</comment>
<evidence type="ECO:0000256" key="5">
    <source>
        <dbReference type="ARBA" id="ARBA00022842"/>
    </source>
</evidence>
<dbReference type="GO" id="GO:0008081">
    <property type="term" value="F:phosphoric diester hydrolase activity"/>
    <property type="evidence" value="ECO:0007669"/>
    <property type="project" value="InterPro"/>
</dbReference>
<keyword evidence="3" id="KW-0964">Secreted</keyword>
<gene>
    <name evidence="9" type="ORF">JTE90_021873</name>
</gene>
<keyword evidence="7" id="KW-0456">Lyase</keyword>
<dbReference type="GO" id="GO:0046872">
    <property type="term" value="F:metal ion binding"/>
    <property type="evidence" value="ECO:0007669"/>
    <property type="project" value="UniProtKB-KW"/>
</dbReference>
<dbReference type="GO" id="GO:0005576">
    <property type="term" value="C:extracellular region"/>
    <property type="evidence" value="ECO:0007669"/>
    <property type="project" value="UniProtKB-SubCell"/>
</dbReference>
<evidence type="ECO:0000256" key="6">
    <source>
        <dbReference type="ARBA" id="ARBA00023157"/>
    </source>
</evidence>
<proteinExistence type="predicted"/>
<dbReference type="GO" id="GO:0016829">
    <property type="term" value="F:lyase activity"/>
    <property type="evidence" value="ECO:0007669"/>
    <property type="project" value="UniProtKB-KW"/>
</dbReference>
<evidence type="ECO:0000313" key="9">
    <source>
        <dbReference type="EMBL" id="KAG8189370.1"/>
    </source>
</evidence>
<comment type="subcellular location">
    <subcellularLocation>
        <location evidence="2">Secreted</location>
    </subcellularLocation>
</comment>
<dbReference type="Gene3D" id="3.20.20.190">
    <property type="entry name" value="Phosphatidylinositol (PI) phosphodiesterase"/>
    <property type="match status" value="1"/>
</dbReference>
<evidence type="ECO:0000256" key="4">
    <source>
        <dbReference type="ARBA" id="ARBA00022723"/>
    </source>
</evidence>
<dbReference type="SUPFAM" id="SSF51695">
    <property type="entry name" value="PLC-like phosphodiesterases"/>
    <property type="match status" value="1"/>
</dbReference>
<keyword evidence="5" id="KW-0460">Magnesium</keyword>
<organism evidence="9 10">
    <name type="scientific">Oedothorax gibbosus</name>
    <dbReference type="NCBI Taxonomy" id="931172"/>
    <lineage>
        <taxon>Eukaryota</taxon>
        <taxon>Metazoa</taxon>
        <taxon>Ecdysozoa</taxon>
        <taxon>Arthropoda</taxon>
        <taxon>Chelicerata</taxon>
        <taxon>Arachnida</taxon>
        <taxon>Araneae</taxon>
        <taxon>Araneomorphae</taxon>
        <taxon>Entelegynae</taxon>
        <taxon>Araneoidea</taxon>
        <taxon>Linyphiidae</taxon>
        <taxon>Erigoninae</taxon>
        <taxon>Oedothorax</taxon>
    </lineage>
</organism>
<dbReference type="CDD" id="cd08576">
    <property type="entry name" value="GDPD_like_SMaseD_PLD"/>
    <property type="match status" value="1"/>
</dbReference>
<protein>
    <submittedName>
        <fullName evidence="9">Uncharacterized protein</fullName>
    </submittedName>
</protein>
<evidence type="ECO:0000256" key="3">
    <source>
        <dbReference type="ARBA" id="ARBA00022525"/>
    </source>
</evidence>
<dbReference type="InterPro" id="IPR017946">
    <property type="entry name" value="PLC-like_Pdiesterase_TIM-brl"/>
</dbReference>
<evidence type="ECO:0000256" key="2">
    <source>
        <dbReference type="ARBA" id="ARBA00004613"/>
    </source>
</evidence>
<keyword evidence="6" id="KW-1015">Disulfide bond</keyword>
<reference evidence="9 10" key="1">
    <citation type="journal article" date="2022" name="Nat. Ecol. Evol.">
        <title>A masculinizing supergene underlies an exaggerated male reproductive morph in a spider.</title>
        <authorList>
            <person name="Hendrickx F."/>
            <person name="De Corte Z."/>
            <person name="Sonet G."/>
            <person name="Van Belleghem S.M."/>
            <person name="Kostlbacher S."/>
            <person name="Vangestel C."/>
        </authorList>
    </citation>
    <scope>NUCLEOTIDE SEQUENCE [LARGE SCALE GENOMIC DNA]</scope>
    <source>
        <strain evidence="9">W744_W776</strain>
    </source>
</reference>
<feature type="signal peptide" evidence="8">
    <location>
        <begin position="1"/>
        <end position="26"/>
    </location>
</feature>
<dbReference type="Proteomes" id="UP000827092">
    <property type="component" value="Unassembled WGS sequence"/>
</dbReference>
<dbReference type="AlphaFoldDB" id="A0AAV6UYB1"/>
<evidence type="ECO:0000256" key="8">
    <source>
        <dbReference type="SAM" id="SignalP"/>
    </source>
</evidence>
<sequence length="381" mass="44354">MGISAYLKICSLLLCLCLEKSSFVLAESRRPVYIIAHMVNSIYELDEYMARGANSIEIDLTFHSNGTVKNVFHGYPCDCYRVCDERENFAKYLNHIRDLANPNSINYRKSLTLLFLDLKLGEVLRNEKYKAGEEVAKYLITHLWSNDLSHPHIDVLLSIPHVSDMEFIRGVRDTFNKSNRATSMTKLGFDVSMNDDLNAIRRMYTKLGVTNNRWQGDGITNCLRTFRDDSRLRHAIRIRDNGGFIEKVYDWTLDITSHIRRALRAGVDGIITNFPERVVAVMQEKEFKDKYRLASEDDNPFSRVQIAPFKSNTQDSNLNLYVASVREVTIAIMGYVWDFYKLRLKRPSTLFPLIQELLSRAEPVFREYHTVWRKLSRRIQN</sequence>
<comment type="caution">
    <text evidence="9">The sequence shown here is derived from an EMBL/GenBank/DDBJ whole genome shotgun (WGS) entry which is preliminary data.</text>
</comment>
<dbReference type="EMBL" id="JAFNEN010000217">
    <property type="protein sequence ID" value="KAG8189370.1"/>
    <property type="molecule type" value="Genomic_DNA"/>
</dbReference>
<name>A0AAV6UYB1_9ARAC</name>